<accession>A0A2H0XA83</accession>
<dbReference type="Proteomes" id="UP000231414">
    <property type="component" value="Unassembled WGS sequence"/>
</dbReference>
<proteinExistence type="predicted"/>
<evidence type="ECO:0000313" key="2">
    <source>
        <dbReference type="Proteomes" id="UP000231414"/>
    </source>
</evidence>
<organism evidence="1 2">
    <name type="scientific">candidate division WWE3 bacterium CG08_land_8_20_14_0_20_43_13</name>
    <dbReference type="NCBI Taxonomy" id="1975087"/>
    <lineage>
        <taxon>Bacteria</taxon>
        <taxon>Katanobacteria</taxon>
    </lineage>
</organism>
<reference evidence="2" key="1">
    <citation type="submission" date="2017-09" db="EMBL/GenBank/DDBJ databases">
        <title>Depth-based differentiation of microbial function through sediment-hosted aquifers and enrichment of novel symbionts in the deep terrestrial subsurface.</title>
        <authorList>
            <person name="Probst A.J."/>
            <person name="Ladd B."/>
            <person name="Jarett J.K."/>
            <person name="Geller-Mcgrath D.E."/>
            <person name="Sieber C.M.K."/>
            <person name="Emerson J.B."/>
            <person name="Anantharaman K."/>
            <person name="Thomas B.C."/>
            <person name="Malmstrom R."/>
            <person name="Stieglmeier M."/>
            <person name="Klingl A."/>
            <person name="Woyke T."/>
            <person name="Ryan C.M."/>
            <person name="Banfield J.F."/>
        </authorList>
    </citation>
    <scope>NUCLEOTIDE SEQUENCE [LARGE SCALE GENOMIC DNA]</scope>
</reference>
<dbReference type="AlphaFoldDB" id="A0A2H0XA83"/>
<name>A0A2H0XA83_UNCKA</name>
<sequence>MSQVTTDEVVEEKSRLQQLLEWNASPRGLTSEEKEEAWSLLCSISIQHSEDNKCWLCECAPALEGINLCRSHAIFAFVSGR</sequence>
<comment type="caution">
    <text evidence="1">The sequence shown here is derived from an EMBL/GenBank/DDBJ whole genome shotgun (WGS) entry which is preliminary data.</text>
</comment>
<gene>
    <name evidence="1" type="ORF">COT52_00955</name>
</gene>
<dbReference type="EMBL" id="PEYW01000010">
    <property type="protein sequence ID" value="PIS20988.1"/>
    <property type="molecule type" value="Genomic_DNA"/>
</dbReference>
<protein>
    <submittedName>
        <fullName evidence="1">Uncharacterized protein</fullName>
    </submittedName>
</protein>
<evidence type="ECO:0000313" key="1">
    <source>
        <dbReference type="EMBL" id="PIS20988.1"/>
    </source>
</evidence>